<dbReference type="PRINTS" id="PR00260">
    <property type="entry name" value="CHEMTRNSDUCR"/>
</dbReference>
<dbReference type="GO" id="GO:0005886">
    <property type="term" value="C:plasma membrane"/>
    <property type="evidence" value="ECO:0007669"/>
    <property type="project" value="TreeGrafter"/>
</dbReference>
<evidence type="ECO:0000256" key="2">
    <source>
        <dbReference type="ARBA" id="ARBA00022481"/>
    </source>
</evidence>
<evidence type="ECO:0000313" key="12">
    <source>
        <dbReference type="Proteomes" id="UP000199032"/>
    </source>
</evidence>
<dbReference type="InterPro" id="IPR051310">
    <property type="entry name" value="MCP_chemotaxis"/>
</dbReference>
<dbReference type="GO" id="GO:0004888">
    <property type="term" value="F:transmembrane signaling receptor activity"/>
    <property type="evidence" value="ECO:0007669"/>
    <property type="project" value="InterPro"/>
</dbReference>
<dbReference type="GO" id="GO:0007165">
    <property type="term" value="P:signal transduction"/>
    <property type="evidence" value="ECO:0007669"/>
    <property type="project" value="UniProtKB-KW"/>
</dbReference>
<evidence type="ECO:0000256" key="3">
    <source>
        <dbReference type="ARBA" id="ARBA00029447"/>
    </source>
</evidence>
<evidence type="ECO:0000259" key="7">
    <source>
        <dbReference type="PROSITE" id="PS50111"/>
    </source>
</evidence>
<gene>
    <name evidence="11" type="ORF">COMA1_40177</name>
</gene>
<dbReference type="Gene3D" id="3.30.450.20">
    <property type="entry name" value="PAS domain"/>
    <property type="match status" value="3"/>
</dbReference>
<organism evidence="11 12">
    <name type="scientific">Candidatus Nitrospira nitrosa</name>
    <dbReference type="NCBI Taxonomy" id="1742972"/>
    <lineage>
        <taxon>Bacteria</taxon>
        <taxon>Pseudomonadati</taxon>
        <taxon>Nitrospirota</taxon>
        <taxon>Nitrospiria</taxon>
        <taxon>Nitrospirales</taxon>
        <taxon>Nitrospiraceae</taxon>
        <taxon>Nitrospira</taxon>
    </lineage>
</organism>
<keyword evidence="4" id="KW-0807">Transducer</keyword>
<dbReference type="InterPro" id="IPR004090">
    <property type="entry name" value="Chemotax_Me-accpt_rcpt"/>
</dbReference>
<feature type="domain" description="Methyl-accepting transducer" evidence="7">
    <location>
        <begin position="470"/>
        <end position="699"/>
    </location>
</feature>
<feature type="compositionally biased region" description="Low complexity" evidence="6">
    <location>
        <begin position="742"/>
        <end position="756"/>
    </location>
</feature>
<dbReference type="SUPFAM" id="SSF58104">
    <property type="entry name" value="Methyl-accepting chemotaxis protein (MCP) signaling domain"/>
    <property type="match status" value="1"/>
</dbReference>
<dbReference type="PANTHER" id="PTHR43531">
    <property type="entry name" value="PROTEIN ICFG"/>
    <property type="match status" value="1"/>
</dbReference>
<comment type="similarity">
    <text evidence="3">Belongs to the methyl-accepting chemotaxis (MCP) protein family.</text>
</comment>
<feature type="region of interest" description="Disordered" evidence="6">
    <location>
        <begin position="722"/>
        <end position="784"/>
    </location>
</feature>
<evidence type="ECO:0000256" key="5">
    <source>
        <dbReference type="SAM" id="Coils"/>
    </source>
</evidence>
<dbReference type="FunFam" id="1.10.287.950:FF:000001">
    <property type="entry name" value="Methyl-accepting chemotaxis sensory transducer"/>
    <property type="match status" value="1"/>
</dbReference>
<dbReference type="PANTHER" id="PTHR43531:SF14">
    <property type="entry name" value="METHYL-ACCEPTING CHEMOTAXIS PROTEIN I-RELATED"/>
    <property type="match status" value="1"/>
</dbReference>
<dbReference type="InterPro" id="IPR035965">
    <property type="entry name" value="PAS-like_dom_sf"/>
</dbReference>
<dbReference type="InterPro" id="IPR013655">
    <property type="entry name" value="PAS_fold_3"/>
</dbReference>
<evidence type="ECO:0000256" key="4">
    <source>
        <dbReference type="PROSITE-ProRule" id="PRU00284"/>
    </source>
</evidence>
<dbReference type="NCBIfam" id="TIGR00229">
    <property type="entry name" value="sensory_box"/>
    <property type="match status" value="3"/>
</dbReference>
<keyword evidence="2" id="KW-0488">Methylation</keyword>
<evidence type="ECO:0000259" key="9">
    <source>
        <dbReference type="PROSITE" id="PS50113"/>
    </source>
</evidence>
<dbReference type="STRING" id="1742972.COMA1_40177"/>
<evidence type="ECO:0000256" key="6">
    <source>
        <dbReference type="SAM" id="MobiDB-lite"/>
    </source>
</evidence>
<dbReference type="RefSeq" id="WP_176698103.1">
    <property type="nucleotide sequence ID" value="NZ_CZQA01000010.1"/>
</dbReference>
<feature type="region of interest" description="Disordered" evidence="6">
    <location>
        <begin position="483"/>
        <end position="514"/>
    </location>
</feature>
<reference evidence="11 12" key="1">
    <citation type="submission" date="2015-10" db="EMBL/GenBank/DDBJ databases">
        <authorList>
            <person name="Gilbert D.G."/>
        </authorList>
    </citation>
    <scope>NUCLEOTIDE SEQUENCE [LARGE SCALE GENOMIC DNA]</scope>
    <source>
        <strain evidence="11">COMA1</strain>
    </source>
</reference>
<dbReference type="InterPro" id="IPR000014">
    <property type="entry name" value="PAS"/>
</dbReference>
<dbReference type="Proteomes" id="UP000199032">
    <property type="component" value="Unassembled WGS sequence"/>
</dbReference>
<dbReference type="SUPFAM" id="SSF55785">
    <property type="entry name" value="PYP-like sensor domain (PAS domain)"/>
    <property type="match status" value="3"/>
</dbReference>
<dbReference type="PROSITE" id="PS50112">
    <property type="entry name" value="PAS"/>
    <property type="match status" value="1"/>
</dbReference>
<comment type="subcellular location">
    <subcellularLocation>
        <location evidence="1">Membrane</location>
    </subcellularLocation>
</comment>
<dbReference type="SMART" id="SM00283">
    <property type="entry name" value="MA"/>
    <property type="match status" value="1"/>
</dbReference>
<dbReference type="InterPro" id="IPR000700">
    <property type="entry name" value="PAS-assoc_C"/>
</dbReference>
<evidence type="ECO:0000313" key="11">
    <source>
        <dbReference type="EMBL" id="CUS37646.1"/>
    </source>
</evidence>
<feature type="compositionally biased region" description="Low complexity" evidence="6">
    <location>
        <begin position="496"/>
        <end position="512"/>
    </location>
</feature>
<accession>A0A0S4LL52</accession>
<dbReference type="PROSITE" id="PS50111">
    <property type="entry name" value="CHEMOTAXIS_TRANSDUC_2"/>
    <property type="match status" value="1"/>
</dbReference>
<dbReference type="EMBL" id="CZQA01000010">
    <property type="protein sequence ID" value="CUS37646.1"/>
    <property type="molecule type" value="Genomic_DNA"/>
</dbReference>
<dbReference type="InterPro" id="IPR001610">
    <property type="entry name" value="PAC"/>
</dbReference>
<dbReference type="CDD" id="cd00130">
    <property type="entry name" value="PAS"/>
    <property type="match status" value="3"/>
</dbReference>
<dbReference type="Pfam" id="PF08447">
    <property type="entry name" value="PAS_3"/>
    <property type="match status" value="2"/>
</dbReference>
<keyword evidence="5" id="KW-0175">Coiled coil</keyword>
<dbReference type="Pfam" id="PF13426">
    <property type="entry name" value="PAS_9"/>
    <property type="match status" value="1"/>
</dbReference>
<dbReference type="PROSITE" id="PS50113">
    <property type="entry name" value="PAC"/>
    <property type="match status" value="1"/>
</dbReference>
<dbReference type="CDD" id="cd11386">
    <property type="entry name" value="MCP_signal"/>
    <property type="match status" value="1"/>
</dbReference>
<feature type="domain" description="PAS" evidence="8">
    <location>
        <begin position="58"/>
        <end position="88"/>
    </location>
</feature>
<dbReference type="AlphaFoldDB" id="A0A0S4LL52"/>
<feature type="domain" description="PAC" evidence="9">
    <location>
        <begin position="362"/>
        <end position="417"/>
    </location>
</feature>
<dbReference type="Gene3D" id="1.10.287.950">
    <property type="entry name" value="Methyl-accepting chemotaxis protein"/>
    <property type="match status" value="1"/>
</dbReference>
<dbReference type="PROSITE" id="PS50885">
    <property type="entry name" value="HAMP"/>
    <property type="match status" value="1"/>
</dbReference>
<dbReference type="InterPro" id="IPR004089">
    <property type="entry name" value="MCPsignal_dom"/>
</dbReference>
<keyword evidence="12" id="KW-1185">Reference proteome</keyword>
<protein>
    <recommendedName>
        <fullName evidence="13">Methyl-accepting chemotaxis protein</fullName>
    </recommendedName>
</protein>
<feature type="compositionally biased region" description="Basic and acidic residues" evidence="6">
    <location>
        <begin position="1"/>
        <end position="13"/>
    </location>
</feature>
<feature type="region of interest" description="Disordered" evidence="6">
    <location>
        <begin position="1"/>
        <end position="23"/>
    </location>
</feature>
<feature type="coiled-coil region" evidence="5">
    <location>
        <begin position="688"/>
        <end position="715"/>
    </location>
</feature>
<dbReference type="InterPro" id="IPR003660">
    <property type="entry name" value="HAMP_dom"/>
</dbReference>
<dbReference type="Pfam" id="PF00015">
    <property type="entry name" value="MCPsignal"/>
    <property type="match status" value="1"/>
</dbReference>
<sequence>MDPELTHNEHETSVEASDDSAMRHRIQHTNKEGGRSMDNVNVEELVAKLKAIDQVQAIIEFNMDGTVITANDNFLKTLGYTLDEIKGQHHRMFCDSAWTNSPEYSAFWQKLNRGEYDAGTYQRVGKGGKDVWIQAAYYPLMDAKGKPYKVVKFASDVTAKQTEIMHMRDELEVRESIMNTTSIVSEANLKGDIMSVNEKFLQVSKYPKNELVGFGHNTTRHPDMPKEVFKQMWATIGRGQIFRGVVKNRAKDGNPYYVDAVIAPFVDKKTGKPRKYLGVRYDITEQELQRQNAQGIMDAINKSYATIEFKLDGTIVTANENFLKTVGYSLDEVKGQHHRMFCDGAYTSSPEYSAFWQKLNRGEFDAGVYRRIGKGGKEVWIQASYNPIKDEMGRAFKVVKFAIDITAQKHAQTQLEACMVEAQQSLGALAQGDLTLSMSGAYEGELEKIKASVNAALTNLTNTMSTVRDAVESVTAGAEQITKGNEDLSQRTSEQASALEETSASMEEMTSTVKQNADNAKQANQLAIAARDTADKGGAVTKKAVDAMGEINKSSKKIADIITVIDEIAFQTNLLALNAAVEAARAGEHGRGFAVVAAEVRNLAQRSATAAKEIKGLINESIQRVTDGSELVNQSGKTLEEIVSSVKRVTDIIAEITAASQEQASGIDQVNKAIMSMDETTQQNAALVEETTSAAQSMKDQAQELMRQVEVFKIAQSEGHHAARASVSQTSPRPVVKPVPKPAVGKVAVKKPVAGKSVEHKQPAGVAAGNGKDRHSSGDDFEEF</sequence>
<proteinExistence type="inferred from homology"/>
<name>A0A0S4LL52_9BACT</name>
<evidence type="ECO:0000259" key="10">
    <source>
        <dbReference type="PROSITE" id="PS50885"/>
    </source>
</evidence>
<evidence type="ECO:0000259" key="8">
    <source>
        <dbReference type="PROSITE" id="PS50112"/>
    </source>
</evidence>
<evidence type="ECO:0000256" key="1">
    <source>
        <dbReference type="ARBA" id="ARBA00004370"/>
    </source>
</evidence>
<dbReference type="GO" id="GO:0006935">
    <property type="term" value="P:chemotaxis"/>
    <property type="evidence" value="ECO:0007669"/>
    <property type="project" value="InterPro"/>
</dbReference>
<dbReference type="SMART" id="SM00091">
    <property type="entry name" value="PAS"/>
    <property type="match status" value="3"/>
</dbReference>
<feature type="domain" description="HAMP" evidence="10">
    <location>
        <begin position="413"/>
        <end position="465"/>
    </location>
</feature>
<dbReference type="SMART" id="SM00086">
    <property type="entry name" value="PAC"/>
    <property type="match status" value="3"/>
</dbReference>
<evidence type="ECO:0008006" key="13">
    <source>
        <dbReference type="Google" id="ProtNLM"/>
    </source>
</evidence>